<keyword evidence="2" id="KW-0378">Hydrolase</keyword>
<keyword evidence="2" id="KW-0067">ATP-binding</keyword>
<feature type="compositionally biased region" description="Basic residues" evidence="1">
    <location>
        <begin position="1"/>
        <end position="21"/>
    </location>
</feature>
<dbReference type="EMBL" id="VDEP01000511">
    <property type="protein sequence ID" value="KAA1065281.1"/>
    <property type="molecule type" value="Genomic_DNA"/>
</dbReference>
<proteinExistence type="predicted"/>
<dbReference type="Proteomes" id="UP000325313">
    <property type="component" value="Unassembled WGS sequence"/>
</dbReference>
<dbReference type="GO" id="GO:0004386">
    <property type="term" value="F:helicase activity"/>
    <property type="evidence" value="ECO:0007669"/>
    <property type="project" value="UniProtKB-KW"/>
</dbReference>
<dbReference type="AlphaFoldDB" id="A0A5B0LLP0"/>
<accession>A0A5B0LLP0</accession>
<evidence type="ECO:0000313" key="3">
    <source>
        <dbReference type="Proteomes" id="UP000325313"/>
    </source>
</evidence>
<evidence type="ECO:0000313" key="2">
    <source>
        <dbReference type="EMBL" id="KAA1065281.1"/>
    </source>
</evidence>
<organism evidence="2 3">
    <name type="scientific">Puccinia graminis f. sp. tritici</name>
    <dbReference type="NCBI Taxonomy" id="56615"/>
    <lineage>
        <taxon>Eukaryota</taxon>
        <taxon>Fungi</taxon>
        <taxon>Dikarya</taxon>
        <taxon>Basidiomycota</taxon>
        <taxon>Pucciniomycotina</taxon>
        <taxon>Pucciniomycetes</taxon>
        <taxon>Pucciniales</taxon>
        <taxon>Pucciniaceae</taxon>
        <taxon>Puccinia</taxon>
    </lineage>
</organism>
<sequence length="159" mass="18063">MIKPHTARRPKTISTTRRPKRSTIPQKPKVPTAPKRPKINPTRKRIWTPTGINIYQEVYKMTDEKLKAHIAETSLKSYGQCAKDLQVDAVFNLVQGRNTFLLAGTGFGKSRCGKPILNLRAQQDYISHRNHRLKTPQEFPRPSNKSNNPVIHTIAPPHG</sequence>
<gene>
    <name evidence="2" type="primary">SGS1_76</name>
    <name evidence="2" type="ORF">PGTUg99_017846</name>
</gene>
<feature type="region of interest" description="Disordered" evidence="1">
    <location>
        <begin position="1"/>
        <end position="43"/>
    </location>
</feature>
<keyword evidence="2" id="KW-0347">Helicase</keyword>
<keyword evidence="2" id="KW-0547">Nucleotide-binding</keyword>
<comment type="caution">
    <text evidence="2">The sequence shown here is derived from an EMBL/GenBank/DDBJ whole genome shotgun (WGS) entry which is preliminary data.</text>
</comment>
<evidence type="ECO:0000256" key="1">
    <source>
        <dbReference type="SAM" id="MobiDB-lite"/>
    </source>
</evidence>
<dbReference type="SUPFAM" id="SSF52540">
    <property type="entry name" value="P-loop containing nucleoside triphosphate hydrolases"/>
    <property type="match status" value="1"/>
</dbReference>
<dbReference type="InterPro" id="IPR027417">
    <property type="entry name" value="P-loop_NTPase"/>
</dbReference>
<protein>
    <submittedName>
        <fullName evidence="2">ATP-dependent DNA helicase sgs1</fullName>
    </submittedName>
</protein>
<feature type="region of interest" description="Disordered" evidence="1">
    <location>
        <begin position="132"/>
        <end position="159"/>
    </location>
</feature>
<reference evidence="2 3" key="1">
    <citation type="submission" date="2019-05" db="EMBL/GenBank/DDBJ databases">
        <title>Emergence of the Ug99 lineage of the wheat stem rust pathogen through somatic hybridization.</title>
        <authorList>
            <person name="Li F."/>
            <person name="Upadhyaya N.M."/>
            <person name="Sperschneider J."/>
            <person name="Matny O."/>
            <person name="Nguyen-Phuc H."/>
            <person name="Mago R."/>
            <person name="Raley C."/>
            <person name="Miller M.E."/>
            <person name="Silverstein K.A.T."/>
            <person name="Henningsen E."/>
            <person name="Hirsch C.D."/>
            <person name="Visser B."/>
            <person name="Pretorius Z.A."/>
            <person name="Steffenson B.J."/>
            <person name="Schwessinger B."/>
            <person name="Dodds P.N."/>
            <person name="Figueroa M."/>
        </authorList>
    </citation>
    <scope>NUCLEOTIDE SEQUENCE [LARGE SCALE GENOMIC DNA]</scope>
    <source>
        <strain evidence="2 3">Ug99</strain>
    </source>
</reference>
<name>A0A5B0LLP0_PUCGR</name>